<proteinExistence type="predicted"/>
<organism evidence="2 3">
    <name type="scientific">Gossypium arboreum</name>
    <name type="common">Tree cotton</name>
    <name type="synonym">Gossypium nanking</name>
    <dbReference type="NCBI Taxonomy" id="29729"/>
    <lineage>
        <taxon>Eukaryota</taxon>
        <taxon>Viridiplantae</taxon>
        <taxon>Streptophyta</taxon>
        <taxon>Embryophyta</taxon>
        <taxon>Tracheophyta</taxon>
        <taxon>Spermatophyta</taxon>
        <taxon>Magnoliopsida</taxon>
        <taxon>eudicotyledons</taxon>
        <taxon>Gunneridae</taxon>
        <taxon>Pentapetalae</taxon>
        <taxon>rosids</taxon>
        <taxon>malvids</taxon>
        <taxon>Malvales</taxon>
        <taxon>Malvaceae</taxon>
        <taxon>Malvoideae</taxon>
        <taxon>Gossypium</taxon>
    </lineage>
</organism>
<dbReference type="AlphaFoldDB" id="A0A0B0PLM1"/>
<reference evidence="3" key="1">
    <citation type="submission" date="2014-09" db="EMBL/GenBank/DDBJ databases">
        <authorList>
            <person name="Mudge J."/>
            <person name="Ramaraj T."/>
            <person name="Lindquist I.E."/>
            <person name="Bharti A.K."/>
            <person name="Sundararajan A."/>
            <person name="Cameron C.T."/>
            <person name="Woodward J.E."/>
            <person name="May G.D."/>
            <person name="Brubaker C."/>
            <person name="Broadhvest J."/>
            <person name="Wilkins T.A."/>
        </authorList>
    </citation>
    <scope>NUCLEOTIDE SEQUENCE</scope>
    <source>
        <strain evidence="3">cv. AKA8401</strain>
    </source>
</reference>
<accession>A0A0B0PLM1</accession>
<keyword evidence="3" id="KW-1185">Reference proteome</keyword>
<evidence type="ECO:0000313" key="2">
    <source>
        <dbReference type="EMBL" id="KHG25910.1"/>
    </source>
</evidence>
<feature type="region of interest" description="Disordered" evidence="1">
    <location>
        <begin position="1"/>
        <end position="49"/>
    </location>
</feature>
<evidence type="ECO:0000313" key="3">
    <source>
        <dbReference type="Proteomes" id="UP000032142"/>
    </source>
</evidence>
<sequence>MLRKEDSSPPFLDSSPAKEKEAPLARPRSRLVSDVTFGRPVVGAPSGGG</sequence>
<dbReference type="Proteomes" id="UP000032142">
    <property type="component" value="Unassembled WGS sequence"/>
</dbReference>
<gene>
    <name evidence="2" type="ORF">F383_32785</name>
</gene>
<protein>
    <submittedName>
        <fullName evidence="2">Dna polymerase ii large subunit</fullName>
    </submittedName>
</protein>
<evidence type="ECO:0000256" key="1">
    <source>
        <dbReference type="SAM" id="MobiDB-lite"/>
    </source>
</evidence>
<name>A0A0B0PLM1_GOSAR</name>
<dbReference type="EMBL" id="KN434293">
    <property type="protein sequence ID" value="KHG25910.1"/>
    <property type="molecule type" value="Genomic_DNA"/>
</dbReference>